<dbReference type="AlphaFoldDB" id="A0A828YW51"/>
<name>A0A828YW51_9LEPT</name>
<evidence type="ECO:0000313" key="2">
    <source>
        <dbReference type="EMBL" id="EKR63001.1"/>
    </source>
</evidence>
<protein>
    <submittedName>
        <fullName evidence="2">Uncharacterized protein</fullName>
    </submittedName>
</protein>
<gene>
    <name evidence="2" type="ORF">LEP1GSC036_2419</name>
</gene>
<sequence length="78" mass="9028">MFPIRSSVNLKILILTIVLSGLFISIEATNFYYTSYTGDLSRGIKRRIIKVNSKTKKETREFLDGLRKKVSYEEDGYT</sequence>
<organism evidence="2 3">
    <name type="scientific">Leptospira weilii str. 2006001853</name>
    <dbReference type="NCBI Taxonomy" id="1001589"/>
    <lineage>
        <taxon>Bacteria</taxon>
        <taxon>Pseudomonadati</taxon>
        <taxon>Spirochaetota</taxon>
        <taxon>Spirochaetia</taxon>
        <taxon>Leptospirales</taxon>
        <taxon>Leptospiraceae</taxon>
        <taxon>Leptospira</taxon>
    </lineage>
</organism>
<dbReference type="Proteomes" id="UP000001338">
    <property type="component" value="Unassembled WGS sequence"/>
</dbReference>
<keyword evidence="1" id="KW-1133">Transmembrane helix</keyword>
<keyword evidence="1" id="KW-0812">Transmembrane</keyword>
<dbReference type="RefSeq" id="WP_004497836.1">
    <property type="nucleotide sequence ID" value="NZ_AFLV02000065.1"/>
</dbReference>
<dbReference type="EMBL" id="AFLV02000065">
    <property type="protein sequence ID" value="EKR63001.1"/>
    <property type="molecule type" value="Genomic_DNA"/>
</dbReference>
<reference evidence="2 3" key="1">
    <citation type="submission" date="2012-10" db="EMBL/GenBank/DDBJ databases">
        <authorList>
            <person name="Harkins D.M."/>
            <person name="Durkin A.S."/>
            <person name="Brinkac L.M."/>
            <person name="Haft D.H."/>
            <person name="Selengut J.D."/>
            <person name="Sanka R."/>
            <person name="DePew J."/>
            <person name="Purushe J."/>
            <person name="Whelen A.C."/>
            <person name="Vinetz J.M."/>
            <person name="Sutton G.G."/>
            <person name="Nierman W.C."/>
            <person name="Fouts D.E."/>
        </authorList>
    </citation>
    <scope>NUCLEOTIDE SEQUENCE [LARGE SCALE GENOMIC DNA]</scope>
    <source>
        <strain evidence="2 3">2006001853</strain>
    </source>
</reference>
<comment type="caution">
    <text evidence="2">The sequence shown here is derived from an EMBL/GenBank/DDBJ whole genome shotgun (WGS) entry which is preliminary data.</text>
</comment>
<evidence type="ECO:0000256" key="1">
    <source>
        <dbReference type="SAM" id="Phobius"/>
    </source>
</evidence>
<accession>A0A828YW51</accession>
<evidence type="ECO:0000313" key="3">
    <source>
        <dbReference type="Proteomes" id="UP000001338"/>
    </source>
</evidence>
<proteinExistence type="predicted"/>
<keyword evidence="1" id="KW-0472">Membrane</keyword>
<feature type="transmembrane region" description="Helical" evidence="1">
    <location>
        <begin position="12"/>
        <end position="33"/>
    </location>
</feature>